<gene>
    <name evidence="3" type="ORF">rosmuc_00725</name>
</gene>
<dbReference type="GO" id="GO:0004364">
    <property type="term" value="F:glutathione transferase activity"/>
    <property type="evidence" value="ECO:0007669"/>
    <property type="project" value="UniProtKB-EC"/>
</dbReference>
<dbReference type="InterPro" id="IPR036249">
    <property type="entry name" value="Thioredoxin-like_sf"/>
</dbReference>
<dbReference type="PROSITE" id="PS50405">
    <property type="entry name" value="GST_CTER"/>
    <property type="match status" value="1"/>
</dbReference>
<dbReference type="EC" id="2.5.1.18" evidence="3"/>
<evidence type="ECO:0000313" key="4">
    <source>
        <dbReference type="Proteomes" id="UP000030021"/>
    </source>
</evidence>
<comment type="caution">
    <text evidence="3">The sequence shown here is derived from an EMBL/GenBank/DDBJ whole genome shotgun (WGS) entry which is preliminary data.</text>
</comment>
<feature type="domain" description="GST N-terminal" evidence="1">
    <location>
        <begin position="2"/>
        <end position="83"/>
    </location>
</feature>
<dbReference type="AlphaFoldDB" id="A0A0A0HQJ8"/>
<dbReference type="InterPro" id="IPR036282">
    <property type="entry name" value="Glutathione-S-Trfase_C_sf"/>
</dbReference>
<dbReference type="InterPro" id="IPR040079">
    <property type="entry name" value="Glutathione_S-Trfase"/>
</dbReference>
<organism evidence="3 4">
    <name type="scientific">Roseovarius mucosus DSM 17069</name>
    <dbReference type="NCBI Taxonomy" id="1288298"/>
    <lineage>
        <taxon>Bacteria</taxon>
        <taxon>Pseudomonadati</taxon>
        <taxon>Pseudomonadota</taxon>
        <taxon>Alphaproteobacteria</taxon>
        <taxon>Rhodobacterales</taxon>
        <taxon>Roseobacteraceae</taxon>
        <taxon>Roseovarius</taxon>
    </lineage>
</organism>
<feature type="domain" description="GST C-terminal" evidence="2">
    <location>
        <begin position="87"/>
        <end position="220"/>
    </location>
</feature>
<dbReference type="EMBL" id="AONH01000002">
    <property type="protein sequence ID" value="KGM89241.1"/>
    <property type="molecule type" value="Genomic_DNA"/>
</dbReference>
<dbReference type="InterPro" id="IPR010987">
    <property type="entry name" value="Glutathione-S-Trfase_C-like"/>
</dbReference>
<dbReference type="SFLD" id="SFLDS00019">
    <property type="entry name" value="Glutathione_Transferase_(cytos"/>
    <property type="match status" value="1"/>
</dbReference>
<evidence type="ECO:0000313" key="3">
    <source>
        <dbReference type="EMBL" id="KGM89241.1"/>
    </source>
</evidence>
<dbReference type="RefSeq" id="WP_037270121.1">
    <property type="nucleotide sequence ID" value="NZ_KN293976.1"/>
</dbReference>
<dbReference type="PANTHER" id="PTHR44051:SF8">
    <property type="entry name" value="GLUTATHIONE S-TRANSFERASE GSTA"/>
    <property type="match status" value="1"/>
</dbReference>
<keyword evidence="3" id="KW-0808">Transferase</keyword>
<dbReference type="HOGENOM" id="CLU_011226_6_1_5"/>
<dbReference type="STRING" id="215743.ROSMUCSMR3_02471"/>
<sequence length="231" mass="25438">MTAPYRLHYAPDNASVIVRLTLEELGLPYETALLERAKQAHAAPAYLALNPGGLIPTLETPEGAIFETGAILLWLADRHGRLAPAPDAAARGDFLKWLFYLANTAHTALRMSFYAEKYVGPDRDAQHLLRSTMQARFGDCLDILETRATPWFSAETPSVLDYYLACLMRWRALYPEGTRGNYDASAWPRLHALLTHLESRPATGRVAAAEGLGAHPFTAPDYCDPPEGSAT</sequence>
<evidence type="ECO:0000259" key="2">
    <source>
        <dbReference type="PROSITE" id="PS50405"/>
    </source>
</evidence>
<dbReference type="SUPFAM" id="SSF52833">
    <property type="entry name" value="Thioredoxin-like"/>
    <property type="match status" value="1"/>
</dbReference>
<reference evidence="3 4" key="1">
    <citation type="submission" date="2013-01" db="EMBL/GenBank/DDBJ databases">
        <authorList>
            <person name="Fiebig A."/>
            <person name="Goeker M."/>
            <person name="Klenk H.-P.P."/>
        </authorList>
    </citation>
    <scope>NUCLEOTIDE SEQUENCE [LARGE SCALE GENOMIC DNA]</scope>
    <source>
        <strain evidence="3 4">DSM 17069</strain>
    </source>
</reference>
<name>A0A0A0HQJ8_9RHOB</name>
<dbReference type="SUPFAM" id="SSF47616">
    <property type="entry name" value="GST C-terminal domain-like"/>
    <property type="match status" value="1"/>
</dbReference>
<dbReference type="eggNOG" id="COG0625">
    <property type="taxonomic scope" value="Bacteria"/>
</dbReference>
<dbReference type="Gene3D" id="3.40.30.10">
    <property type="entry name" value="Glutaredoxin"/>
    <property type="match status" value="1"/>
</dbReference>
<accession>A0A0A0HQJ8</accession>
<dbReference type="InterPro" id="IPR004045">
    <property type="entry name" value="Glutathione_S-Trfase_N"/>
</dbReference>
<dbReference type="CDD" id="cd03057">
    <property type="entry name" value="GST_N_Beta"/>
    <property type="match status" value="1"/>
</dbReference>
<evidence type="ECO:0000259" key="1">
    <source>
        <dbReference type="PROSITE" id="PS50404"/>
    </source>
</evidence>
<dbReference type="Proteomes" id="UP000030021">
    <property type="component" value="Unassembled WGS sequence"/>
</dbReference>
<proteinExistence type="predicted"/>
<dbReference type="PANTHER" id="PTHR44051">
    <property type="entry name" value="GLUTATHIONE S-TRANSFERASE-RELATED"/>
    <property type="match status" value="1"/>
</dbReference>
<dbReference type="SFLD" id="SFLDG00358">
    <property type="entry name" value="Main_(cytGST)"/>
    <property type="match status" value="1"/>
</dbReference>
<dbReference type="Gene3D" id="1.20.1050.10">
    <property type="match status" value="1"/>
</dbReference>
<dbReference type="PATRIC" id="fig|1288298.3.peg.731"/>
<dbReference type="Pfam" id="PF13409">
    <property type="entry name" value="GST_N_2"/>
    <property type="match status" value="1"/>
</dbReference>
<protein>
    <submittedName>
        <fullName evidence="3">Glutathione S-transferase</fullName>
        <ecNumber evidence="3">2.5.1.18</ecNumber>
    </submittedName>
</protein>
<dbReference type="PROSITE" id="PS50404">
    <property type="entry name" value="GST_NTER"/>
    <property type="match status" value="1"/>
</dbReference>
<dbReference type="OrthoDB" id="7583243at2"/>